<dbReference type="PANTHER" id="PTHR28643:SF1">
    <property type="entry name" value="SWI5-DEPENDENT RECOMBINATION DNA REPAIR PROTEIN 1 HOMOLOG"/>
    <property type="match status" value="1"/>
</dbReference>
<organism evidence="12 13">
    <name type="scientific">Muraenolepis orangiensis</name>
    <name type="common">Patagonian moray cod</name>
    <dbReference type="NCBI Taxonomy" id="630683"/>
    <lineage>
        <taxon>Eukaryota</taxon>
        <taxon>Metazoa</taxon>
        <taxon>Chordata</taxon>
        <taxon>Craniata</taxon>
        <taxon>Vertebrata</taxon>
        <taxon>Euteleostomi</taxon>
        <taxon>Actinopterygii</taxon>
        <taxon>Neopterygii</taxon>
        <taxon>Teleostei</taxon>
        <taxon>Neoteleostei</taxon>
        <taxon>Acanthomorphata</taxon>
        <taxon>Zeiogadaria</taxon>
        <taxon>Gadariae</taxon>
        <taxon>Gadiformes</taxon>
        <taxon>Muraenolepidoidei</taxon>
        <taxon>Muraenolepididae</taxon>
        <taxon>Muraenolepis</taxon>
    </lineage>
</organism>
<keyword evidence="6" id="KW-0175">Coiled coil</keyword>
<evidence type="ECO:0000313" key="13">
    <source>
        <dbReference type="Proteomes" id="UP001148018"/>
    </source>
</evidence>
<gene>
    <name evidence="12" type="ORF">NHX12_021979</name>
</gene>
<name>A0A9Q0EMC8_9TELE</name>
<dbReference type="EMBL" id="JANIIK010000038">
    <property type="protein sequence ID" value="KAJ3609885.1"/>
    <property type="molecule type" value="Genomic_DNA"/>
</dbReference>
<evidence type="ECO:0000313" key="12">
    <source>
        <dbReference type="EMBL" id="KAJ3609885.1"/>
    </source>
</evidence>
<protein>
    <recommendedName>
        <fullName evidence="3">Swi5-dependent recombination DNA repair protein 1 homolog</fullName>
    </recommendedName>
    <alternativeName>
        <fullName evidence="10">Meiosis protein 5 homolog</fullName>
    </alternativeName>
</protein>
<evidence type="ECO:0000256" key="6">
    <source>
        <dbReference type="ARBA" id="ARBA00023054"/>
    </source>
</evidence>
<dbReference type="Pfam" id="PF10376">
    <property type="entry name" value="Mei5"/>
    <property type="match status" value="1"/>
</dbReference>
<dbReference type="Proteomes" id="UP001148018">
    <property type="component" value="Unassembled WGS sequence"/>
</dbReference>
<dbReference type="GO" id="GO:0000724">
    <property type="term" value="P:double-strand break repair via homologous recombination"/>
    <property type="evidence" value="ECO:0007669"/>
    <property type="project" value="InterPro"/>
</dbReference>
<evidence type="ECO:0000256" key="5">
    <source>
        <dbReference type="ARBA" id="ARBA00023015"/>
    </source>
</evidence>
<dbReference type="InterPro" id="IPR042429">
    <property type="entry name" value="SFR1"/>
</dbReference>
<dbReference type="OrthoDB" id="10051617at2759"/>
<evidence type="ECO:0000256" key="4">
    <source>
        <dbReference type="ARBA" id="ARBA00022763"/>
    </source>
</evidence>
<dbReference type="GO" id="GO:0032798">
    <property type="term" value="C:Swi5-Sfr1 complex"/>
    <property type="evidence" value="ECO:0007669"/>
    <property type="project" value="InterPro"/>
</dbReference>
<keyword evidence="7" id="KW-0804">Transcription</keyword>
<sequence length="194" mass="21527">MSEDETRFTGDTDNGLPLTLKPHQHLSDSLKARLKRSRRSLAATPSSVAKRLCVDDEDDKGQKSDGQQVPADRGDVANEPSGDGGNVHCNEGHASEPLVVDVGTLRDVLRGELRGKMEVVRRLNMVKVYRSKNNFTHLQALIAKWRGCSQSALYELQSDVPVEGRKAGLADLMDLFGLEDKILHFDRLEDDFTD</sequence>
<evidence type="ECO:0000256" key="2">
    <source>
        <dbReference type="ARBA" id="ARBA00008729"/>
    </source>
</evidence>
<reference evidence="12" key="1">
    <citation type="submission" date="2022-07" db="EMBL/GenBank/DDBJ databases">
        <title>Chromosome-level genome of Muraenolepis orangiensis.</title>
        <authorList>
            <person name="Kim J."/>
        </authorList>
    </citation>
    <scope>NUCLEOTIDE SEQUENCE</scope>
    <source>
        <strain evidence="12">KU_S4_2022</strain>
        <tissue evidence="12">Muscle</tissue>
    </source>
</reference>
<keyword evidence="13" id="KW-1185">Reference proteome</keyword>
<accession>A0A9Q0EMC8</accession>
<proteinExistence type="inferred from homology"/>
<evidence type="ECO:0000256" key="9">
    <source>
        <dbReference type="ARBA" id="ARBA00023242"/>
    </source>
</evidence>
<evidence type="ECO:0000256" key="7">
    <source>
        <dbReference type="ARBA" id="ARBA00023163"/>
    </source>
</evidence>
<keyword evidence="5" id="KW-0805">Transcription regulation</keyword>
<feature type="compositionally biased region" description="Basic and acidic residues" evidence="11">
    <location>
        <begin position="1"/>
        <end position="10"/>
    </location>
</feature>
<comment type="similarity">
    <text evidence="2">Belongs to the SFR1/MEI5 family.</text>
</comment>
<keyword evidence="8" id="KW-0234">DNA repair</keyword>
<keyword evidence="4" id="KW-0227">DNA damage</keyword>
<dbReference type="InterPro" id="IPR018468">
    <property type="entry name" value="SFR1/Mei5"/>
</dbReference>
<dbReference type="AlphaFoldDB" id="A0A9Q0EMC8"/>
<evidence type="ECO:0000256" key="11">
    <source>
        <dbReference type="SAM" id="MobiDB-lite"/>
    </source>
</evidence>
<comment type="caution">
    <text evidence="12">The sequence shown here is derived from an EMBL/GenBank/DDBJ whole genome shotgun (WGS) entry which is preliminary data.</text>
</comment>
<evidence type="ECO:0000256" key="1">
    <source>
        <dbReference type="ARBA" id="ARBA00004123"/>
    </source>
</evidence>
<evidence type="ECO:0000256" key="8">
    <source>
        <dbReference type="ARBA" id="ARBA00023204"/>
    </source>
</evidence>
<dbReference type="GO" id="GO:0003713">
    <property type="term" value="F:transcription coactivator activity"/>
    <property type="evidence" value="ECO:0007669"/>
    <property type="project" value="InterPro"/>
</dbReference>
<dbReference type="PANTHER" id="PTHR28643">
    <property type="entry name" value="SWI5-DEPENDENT RECOMBINATION DNA REPAIR PROTEIN 1 HOMOLOG"/>
    <property type="match status" value="1"/>
</dbReference>
<evidence type="ECO:0000256" key="3">
    <source>
        <dbReference type="ARBA" id="ARBA00014688"/>
    </source>
</evidence>
<feature type="region of interest" description="Disordered" evidence="11">
    <location>
        <begin position="1"/>
        <end position="93"/>
    </location>
</feature>
<comment type="subcellular location">
    <subcellularLocation>
        <location evidence="1">Nucleus</location>
    </subcellularLocation>
</comment>
<evidence type="ECO:0000256" key="10">
    <source>
        <dbReference type="ARBA" id="ARBA00033234"/>
    </source>
</evidence>
<keyword evidence="9" id="KW-0539">Nucleus</keyword>